<dbReference type="InterPro" id="IPR029787">
    <property type="entry name" value="Nucleotide_cyclase"/>
</dbReference>
<dbReference type="InterPro" id="IPR000160">
    <property type="entry name" value="GGDEF_dom"/>
</dbReference>
<evidence type="ECO:0000313" key="6">
    <source>
        <dbReference type="Proteomes" id="UP001320513"/>
    </source>
</evidence>
<gene>
    <name evidence="5" type="ORF">AUC61_18195</name>
</gene>
<accession>A0ABS9ZRG8</accession>
<dbReference type="RefSeq" id="WP_243247589.1">
    <property type="nucleotide sequence ID" value="NZ_LOHG01000011.1"/>
</dbReference>
<feature type="transmembrane region" description="Helical" evidence="3">
    <location>
        <begin position="138"/>
        <end position="154"/>
    </location>
</feature>
<dbReference type="InterPro" id="IPR043128">
    <property type="entry name" value="Rev_trsase/Diguanyl_cyclase"/>
</dbReference>
<dbReference type="PANTHER" id="PTHR45138:SF9">
    <property type="entry name" value="DIGUANYLATE CYCLASE DGCM-RELATED"/>
    <property type="match status" value="1"/>
</dbReference>
<dbReference type="SMART" id="SM00267">
    <property type="entry name" value="GGDEF"/>
    <property type="match status" value="1"/>
</dbReference>
<dbReference type="EMBL" id="LOHG01000011">
    <property type="protein sequence ID" value="MCI8211463.1"/>
    <property type="molecule type" value="Genomic_DNA"/>
</dbReference>
<keyword evidence="3" id="KW-0812">Transmembrane</keyword>
<sequence>MLNTLLDRPSSKDPQTLIEVEQTIVSGVRALRFSDDLEQRYEAETLEQRRQFLTIVGIGGGLVYNLFLISDWLTLRDVFTYVALGRLCLITPLFIVLLLLVQRLTQRWSLETAAAMGTVLASLMPLVVMIYSDSPYRLHYQLGMLLLMVYCTMIQQLPLRYAALAMSVMLIIQLVTTYLANFADFLIWQANALLFVATVALLLMASYFLERGSRMSYLFALRGRLLQVQLMEMARTDALTQLFNRRYQEEVLMSIWEHALQTPTKVAAILLDIDHFKLYNDSYGHPQGDTCLRLLSETIQQTAKNTGALTFRFGGEEILVLMINADANKVSTLAEALRAAVAKLNVPHPVLGEGARVTISLGLAVAVAPQVSAGALIGAADAALYTAKHAGRDRLCMAP</sequence>
<comment type="caution">
    <text evidence="5">The sequence shown here is derived from an EMBL/GenBank/DDBJ whole genome shotgun (WGS) entry which is preliminary data.</text>
</comment>
<evidence type="ECO:0000256" key="1">
    <source>
        <dbReference type="ARBA" id="ARBA00012528"/>
    </source>
</evidence>
<dbReference type="Gene3D" id="3.30.70.270">
    <property type="match status" value="1"/>
</dbReference>
<dbReference type="Proteomes" id="UP001320513">
    <property type="component" value="Unassembled WGS sequence"/>
</dbReference>
<evidence type="ECO:0000256" key="3">
    <source>
        <dbReference type="SAM" id="Phobius"/>
    </source>
</evidence>
<dbReference type="PANTHER" id="PTHR45138">
    <property type="entry name" value="REGULATORY COMPONENTS OF SENSORY TRANSDUCTION SYSTEM"/>
    <property type="match status" value="1"/>
</dbReference>
<name>A0ABS9ZRG8_9PSED</name>
<keyword evidence="3" id="KW-1133">Transmembrane helix</keyword>
<evidence type="ECO:0000256" key="2">
    <source>
        <dbReference type="ARBA" id="ARBA00034247"/>
    </source>
</evidence>
<feature type="transmembrane region" description="Helical" evidence="3">
    <location>
        <begin position="52"/>
        <end position="73"/>
    </location>
</feature>
<feature type="transmembrane region" description="Helical" evidence="3">
    <location>
        <begin position="186"/>
        <end position="209"/>
    </location>
</feature>
<organism evidence="5 6">
    <name type="scientific">Pseudomonas maioricensis</name>
    <dbReference type="NCBI Taxonomy" id="1766623"/>
    <lineage>
        <taxon>Bacteria</taxon>
        <taxon>Pseudomonadati</taxon>
        <taxon>Pseudomonadota</taxon>
        <taxon>Gammaproteobacteria</taxon>
        <taxon>Pseudomonadales</taxon>
        <taxon>Pseudomonadaceae</taxon>
        <taxon>Pseudomonas</taxon>
    </lineage>
</organism>
<evidence type="ECO:0000313" key="5">
    <source>
        <dbReference type="EMBL" id="MCI8211463.1"/>
    </source>
</evidence>
<keyword evidence="3" id="KW-0472">Membrane</keyword>
<feature type="transmembrane region" description="Helical" evidence="3">
    <location>
        <begin position="161"/>
        <end position="180"/>
    </location>
</feature>
<dbReference type="SUPFAM" id="SSF55073">
    <property type="entry name" value="Nucleotide cyclase"/>
    <property type="match status" value="1"/>
</dbReference>
<reference evidence="5 6" key="1">
    <citation type="submission" date="2015-12" db="EMBL/GenBank/DDBJ databases">
        <title>Phylogenomics in the description of a new species in the Pseudomonas syringae group.</title>
        <authorList>
            <person name="Busquets A."/>
            <person name="Gomila M."/>
            <person name="Beiki F."/>
            <person name="Rahimian H."/>
            <person name="Mulet M."/>
            <person name="Sanchez D."/>
            <person name="Garcia-Valdes E."/>
            <person name="Lalucat J."/>
        </authorList>
    </citation>
    <scope>NUCLEOTIDE SEQUENCE [LARGE SCALE GENOMIC DNA]</scope>
    <source>
        <strain evidence="5 6">S25</strain>
    </source>
</reference>
<feature type="transmembrane region" description="Helical" evidence="3">
    <location>
        <begin position="113"/>
        <end position="132"/>
    </location>
</feature>
<dbReference type="CDD" id="cd01949">
    <property type="entry name" value="GGDEF"/>
    <property type="match status" value="1"/>
</dbReference>
<feature type="transmembrane region" description="Helical" evidence="3">
    <location>
        <begin position="79"/>
        <end position="101"/>
    </location>
</feature>
<dbReference type="EC" id="2.7.7.65" evidence="1"/>
<feature type="domain" description="GGDEF" evidence="4">
    <location>
        <begin position="264"/>
        <end position="399"/>
    </location>
</feature>
<dbReference type="InterPro" id="IPR050469">
    <property type="entry name" value="Diguanylate_Cyclase"/>
</dbReference>
<keyword evidence="6" id="KW-1185">Reference proteome</keyword>
<dbReference type="NCBIfam" id="TIGR00254">
    <property type="entry name" value="GGDEF"/>
    <property type="match status" value="1"/>
</dbReference>
<protein>
    <recommendedName>
        <fullName evidence="1">diguanylate cyclase</fullName>
        <ecNumber evidence="1">2.7.7.65</ecNumber>
    </recommendedName>
</protein>
<dbReference type="Pfam" id="PF00990">
    <property type="entry name" value="GGDEF"/>
    <property type="match status" value="1"/>
</dbReference>
<proteinExistence type="predicted"/>
<comment type="catalytic activity">
    <reaction evidence="2">
        <text>2 GTP = 3',3'-c-di-GMP + 2 diphosphate</text>
        <dbReference type="Rhea" id="RHEA:24898"/>
        <dbReference type="ChEBI" id="CHEBI:33019"/>
        <dbReference type="ChEBI" id="CHEBI:37565"/>
        <dbReference type="ChEBI" id="CHEBI:58805"/>
        <dbReference type="EC" id="2.7.7.65"/>
    </reaction>
</comment>
<evidence type="ECO:0000259" key="4">
    <source>
        <dbReference type="PROSITE" id="PS50887"/>
    </source>
</evidence>
<dbReference type="PROSITE" id="PS50887">
    <property type="entry name" value="GGDEF"/>
    <property type="match status" value="1"/>
</dbReference>